<dbReference type="EMBL" id="CP013068">
    <property type="protein sequence ID" value="ALV29224.1"/>
    <property type="molecule type" value="Genomic_DNA"/>
</dbReference>
<gene>
    <name evidence="1" type="ORF">APZ00_21020</name>
</gene>
<dbReference type="Proteomes" id="UP000064921">
    <property type="component" value="Chromosome"/>
</dbReference>
<keyword evidence="2" id="KW-1185">Reference proteome</keyword>
<dbReference type="RefSeq" id="WP_058900122.1">
    <property type="nucleotide sequence ID" value="NZ_CP013068.1"/>
</dbReference>
<dbReference type="STRING" id="121719.APZ00_21020"/>
<organism evidence="1 2">
    <name type="scientific">Pannonibacter phragmitetus</name>
    <dbReference type="NCBI Taxonomy" id="121719"/>
    <lineage>
        <taxon>Bacteria</taxon>
        <taxon>Pseudomonadati</taxon>
        <taxon>Pseudomonadota</taxon>
        <taxon>Alphaproteobacteria</taxon>
        <taxon>Hyphomicrobiales</taxon>
        <taxon>Stappiaceae</taxon>
        <taxon>Pannonibacter</taxon>
    </lineage>
</organism>
<dbReference type="Pfam" id="PF04268">
    <property type="entry name" value="SoxG"/>
    <property type="match status" value="1"/>
</dbReference>
<dbReference type="AlphaFoldDB" id="A0A0U3N8L6"/>
<proteinExistence type="predicted"/>
<dbReference type="KEGG" id="pphr:APZ00_21020"/>
<evidence type="ECO:0000313" key="2">
    <source>
        <dbReference type="Proteomes" id="UP000064921"/>
    </source>
</evidence>
<reference evidence="1 2" key="1">
    <citation type="submission" date="2015-10" db="EMBL/GenBank/DDBJ databases">
        <title>The world's first case of liver abscess caused by Pannonibacter phragmitetus.</title>
        <authorList>
            <person name="Ming D."/>
            <person name="Wang M."/>
            <person name="Zhou Y."/>
            <person name="Jiang T."/>
            <person name="Hu S."/>
        </authorList>
    </citation>
    <scope>NUCLEOTIDE SEQUENCE [LARGE SCALE GENOMIC DNA]</scope>
    <source>
        <strain evidence="1 2">31801</strain>
    </source>
</reference>
<dbReference type="eggNOG" id="COG4583">
    <property type="taxonomic scope" value="Bacteria"/>
</dbReference>
<protein>
    <submittedName>
        <fullName evidence="1">Sarcosine oxidase subunit gamma</fullName>
    </submittedName>
</protein>
<dbReference type="InterPro" id="IPR007375">
    <property type="entry name" value="SoxG"/>
</dbReference>
<evidence type="ECO:0000313" key="1">
    <source>
        <dbReference type="EMBL" id="ALV29224.1"/>
    </source>
</evidence>
<name>A0A0U3N8L6_9HYPH</name>
<sequence length="178" mass="19289">MTIQRHDFTNGPFLLEELGSSPRFSLRVKQENRAALAEALGLELPDRVSHKSGAGGTEVLCTGPDEWVILVPEAGRQVLIAAGAEAYARIPHSLVEISDREITLRLSGPQALTALTAACPRDVDALPAGRAVRTLFDSATVILWRDGPDSFRMDVWRSFLPHVRAILAKVSAELKAGL</sequence>
<dbReference type="InterPro" id="IPR027266">
    <property type="entry name" value="TrmE/GcvT-like"/>
</dbReference>
<accession>A0A0U3N8L6</accession>
<dbReference type="Gene3D" id="3.30.70.1520">
    <property type="entry name" value="Heterotetrameric sarcosine oxidase"/>
    <property type="match status" value="1"/>
</dbReference>
<dbReference type="Gene3D" id="3.30.1360.120">
    <property type="entry name" value="Probable tRNA modification gtpase trme, domain 1"/>
    <property type="match status" value="1"/>
</dbReference>
<dbReference type="SUPFAM" id="SSF103025">
    <property type="entry name" value="Folate-binding domain"/>
    <property type="match status" value="1"/>
</dbReference>